<dbReference type="Pfam" id="PF00550">
    <property type="entry name" value="PP-binding"/>
    <property type="match status" value="2"/>
</dbReference>
<dbReference type="InterPro" id="IPR013968">
    <property type="entry name" value="PKS_KR"/>
</dbReference>
<evidence type="ECO:0000256" key="9">
    <source>
        <dbReference type="PROSITE-ProRule" id="PRU01363"/>
    </source>
</evidence>
<dbReference type="InterPro" id="IPR001227">
    <property type="entry name" value="Ac_transferase_dom_sf"/>
</dbReference>
<evidence type="ECO:0000259" key="13">
    <source>
        <dbReference type="PROSITE" id="PS52019"/>
    </source>
</evidence>
<dbReference type="PROSITE" id="PS00606">
    <property type="entry name" value="KS3_1"/>
    <property type="match status" value="1"/>
</dbReference>
<dbReference type="InterPro" id="IPR042099">
    <property type="entry name" value="ANL_N_sf"/>
</dbReference>
<feature type="domain" description="Carrier" evidence="11">
    <location>
        <begin position="3601"/>
        <end position="3681"/>
    </location>
</feature>
<dbReference type="SUPFAM" id="SSF53901">
    <property type="entry name" value="Thiolase-like"/>
    <property type="match status" value="1"/>
</dbReference>
<evidence type="ECO:0000256" key="5">
    <source>
        <dbReference type="ARBA" id="ARBA00022679"/>
    </source>
</evidence>
<dbReference type="InterPro" id="IPR016039">
    <property type="entry name" value="Thiolase-like"/>
</dbReference>
<dbReference type="FunFam" id="3.40.47.10:FF:000019">
    <property type="entry name" value="Polyketide synthase type I"/>
    <property type="match status" value="1"/>
</dbReference>
<dbReference type="InterPro" id="IPR006162">
    <property type="entry name" value="Ppantetheine_attach_site"/>
</dbReference>
<protein>
    <recommendedName>
        <fullName evidence="16">Carrier domain-containing protein</fullName>
    </recommendedName>
</protein>
<keyword evidence="2" id="KW-0597">Phosphoprotein</keyword>
<dbReference type="GO" id="GO:0016874">
    <property type="term" value="F:ligase activity"/>
    <property type="evidence" value="ECO:0007669"/>
    <property type="project" value="UniProtKB-KW"/>
</dbReference>
<dbReference type="SUPFAM" id="SSF52151">
    <property type="entry name" value="FabD/lysophospholipase-like"/>
    <property type="match status" value="1"/>
</dbReference>
<feature type="region of interest" description="Disordered" evidence="10">
    <location>
        <begin position="2528"/>
        <end position="2580"/>
    </location>
</feature>
<feature type="region of interest" description="N-terminal hotdog fold" evidence="9">
    <location>
        <begin position="953"/>
        <end position="1092"/>
    </location>
</feature>
<evidence type="ECO:0000256" key="2">
    <source>
        <dbReference type="ARBA" id="ARBA00022553"/>
    </source>
</evidence>
<dbReference type="InterPro" id="IPR049551">
    <property type="entry name" value="PKS_DH_C"/>
</dbReference>
<feature type="compositionally biased region" description="Low complexity" evidence="10">
    <location>
        <begin position="2542"/>
        <end position="2554"/>
    </location>
</feature>
<dbReference type="Pfam" id="PF14765">
    <property type="entry name" value="PS-DH"/>
    <property type="match status" value="1"/>
</dbReference>
<dbReference type="GO" id="GO:0004312">
    <property type="term" value="F:fatty acid synthase activity"/>
    <property type="evidence" value="ECO:0007669"/>
    <property type="project" value="TreeGrafter"/>
</dbReference>
<dbReference type="PROSITE" id="PS52019">
    <property type="entry name" value="PKS_MFAS_DH"/>
    <property type="match status" value="1"/>
</dbReference>
<dbReference type="InterPro" id="IPR020845">
    <property type="entry name" value="AMP-binding_CS"/>
</dbReference>
<dbReference type="GO" id="GO:0009403">
    <property type="term" value="P:toxin biosynthetic process"/>
    <property type="evidence" value="ECO:0007669"/>
    <property type="project" value="UniProtKB-ARBA"/>
</dbReference>
<dbReference type="PROSITE" id="PS00012">
    <property type="entry name" value="PHOSPHOPANTETHEINE"/>
    <property type="match status" value="1"/>
</dbReference>
<name>A0A423W9R0_CYTCH</name>
<dbReference type="InterPro" id="IPR045851">
    <property type="entry name" value="AMP-bd_C_sf"/>
</dbReference>
<organism evidence="14 15">
    <name type="scientific">Cytospora chrysosperma</name>
    <name type="common">Cytospora canker fungus</name>
    <name type="synonym">Sphaeria chrysosperma</name>
    <dbReference type="NCBI Taxonomy" id="252740"/>
    <lineage>
        <taxon>Eukaryota</taxon>
        <taxon>Fungi</taxon>
        <taxon>Dikarya</taxon>
        <taxon>Ascomycota</taxon>
        <taxon>Pezizomycotina</taxon>
        <taxon>Sordariomycetes</taxon>
        <taxon>Sordariomycetidae</taxon>
        <taxon>Diaporthales</taxon>
        <taxon>Cytosporaceae</taxon>
        <taxon>Cytospora</taxon>
    </lineage>
</organism>
<dbReference type="GO" id="GO:0004315">
    <property type="term" value="F:3-oxoacyl-[acyl-carrier-protein] synthase activity"/>
    <property type="evidence" value="ECO:0007669"/>
    <property type="project" value="InterPro"/>
</dbReference>
<dbReference type="InterPro" id="IPR042104">
    <property type="entry name" value="PKS_dehydratase_sf"/>
</dbReference>
<dbReference type="PROSITE" id="PS00455">
    <property type="entry name" value="AMP_BINDING"/>
    <property type="match status" value="1"/>
</dbReference>
<dbReference type="InterPro" id="IPR057326">
    <property type="entry name" value="KR_dom"/>
</dbReference>
<dbReference type="Gene3D" id="3.40.366.10">
    <property type="entry name" value="Malonyl-Coenzyme A Acyl Carrier Protein, domain 2"/>
    <property type="match status" value="1"/>
</dbReference>
<feature type="compositionally biased region" description="Low complexity" evidence="10">
    <location>
        <begin position="2561"/>
        <end position="2579"/>
    </location>
</feature>
<dbReference type="Gene3D" id="1.10.1200.10">
    <property type="entry name" value="ACP-like"/>
    <property type="match status" value="2"/>
</dbReference>
<dbReference type="OrthoDB" id="329835at2759"/>
<evidence type="ECO:0000256" key="7">
    <source>
        <dbReference type="ARBA" id="ARBA00023002"/>
    </source>
</evidence>
<dbReference type="GO" id="GO:0006633">
    <property type="term" value="P:fatty acid biosynthetic process"/>
    <property type="evidence" value="ECO:0007669"/>
    <property type="project" value="InterPro"/>
</dbReference>
<dbReference type="Gene3D" id="3.30.300.30">
    <property type="match status" value="1"/>
</dbReference>
<dbReference type="Pfam" id="PF08659">
    <property type="entry name" value="KR"/>
    <property type="match status" value="1"/>
</dbReference>
<dbReference type="CDD" id="cd00833">
    <property type="entry name" value="PKS"/>
    <property type="match status" value="1"/>
</dbReference>
<dbReference type="GO" id="GO:0016491">
    <property type="term" value="F:oxidoreductase activity"/>
    <property type="evidence" value="ECO:0007669"/>
    <property type="project" value="UniProtKB-KW"/>
</dbReference>
<feature type="domain" description="Ketosynthase family 3 (KS3)" evidence="12">
    <location>
        <begin position="7"/>
        <end position="442"/>
    </location>
</feature>
<dbReference type="Gene3D" id="3.30.559.10">
    <property type="entry name" value="Chloramphenicol acetyltransferase-like domain"/>
    <property type="match status" value="1"/>
</dbReference>
<dbReference type="GO" id="GO:0032259">
    <property type="term" value="P:methylation"/>
    <property type="evidence" value="ECO:0007669"/>
    <property type="project" value="UniProtKB-KW"/>
</dbReference>
<dbReference type="Pfam" id="PF16197">
    <property type="entry name" value="KAsynt_C_assoc"/>
    <property type="match status" value="1"/>
</dbReference>
<dbReference type="Gene3D" id="3.40.50.720">
    <property type="entry name" value="NAD(P)-binding Rossmann-like Domain"/>
    <property type="match status" value="2"/>
</dbReference>
<keyword evidence="6" id="KW-0677">Repeat</keyword>
<dbReference type="InterPro" id="IPR036736">
    <property type="entry name" value="ACP-like_sf"/>
</dbReference>
<accession>A0A423W9R0</accession>
<dbReference type="SUPFAM" id="SSF47336">
    <property type="entry name" value="ACP-like"/>
    <property type="match status" value="2"/>
</dbReference>
<dbReference type="InterPro" id="IPR016036">
    <property type="entry name" value="Malonyl_transacylase_ACP-bd"/>
</dbReference>
<dbReference type="InterPro" id="IPR020841">
    <property type="entry name" value="PKS_Beta-ketoAc_synthase_dom"/>
</dbReference>
<dbReference type="Pfam" id="PF21089">
    <property type="entry name" value="PKS_DH_N"/>
    <property type="match status" value="1"/>
</dbReference>
<keyword evidence="1" id="KW-0596">Phosphopantetheine</keyword>
<dbReference type="InterPro" id="IPR001242">
    <property type="entry name" value="Condensation_dom"/>
</dbReference>
<evidence type="ECO:0008006" key="16">
    <source>
        <dbReference type="Google" id="ProtNLM"/>
    </source>
</evidence>
<dbReference type="InterPro" id="IPR049552">
    <property type="entry name" value="PKS_DH_N"/>
</dbReference>
<evidence type="ECO:0000256" key="1">
    <source>
        <dbReference type="ARBA" id="ARBA00022450"/>
    </source>
</evidence>
<dbReference type="InterPro" id="IPR020807">
    <property type="entry name" value="PKS_DH"/>
</dbReference>
<evidence type="ECO:0000256" key="8">
    <source>
        <dbReference type="ARBA" id="ARBA00023268"/>
    </source>
</evidence>
<dbReference type="Pfam" id="PF00698">
    <property type="entry name" value="Acyl_transf_1"/>
    <property type="match status" value="1"/>
</dbReference>
<feature type="region of interest" description="C-terminal hotdog fold" evidence="9">
    <location>
        <begin position="1107"/>
        <end position="1258"/>
    </location>
</feature>
<dbReference type="Pfam" id="PF08242">
    <property type="entry name" value="Methyltransf_12"/>
    <property type="match status" value="1"/>
</dbReference>
<dbReference type="InterPro" id="IPR014031">
    <property type="entry name" value="Ketoacyl_synth_C"/>
</dbReference>
<dbReference type="Pfam" id="PF02801">
    <property type="entry name" value="Ketoacyl-synt_C"/>
    <property type="match status" value="1"/>
</dbReference>
<dbReference type="GO" id="GO:0008168">
    <property type="term" value="F:methyltransferase activity"/>
    <property type="evidence" value="ECO:0007669"/>
    <property type="project" value="UniProtKB-KW"/>
</dbReference>
<dbReference type="Pfam" id="PF00109">
    <property type="entry name" value="ketoacyl-synt"/>
    <property type="match status" value="1"/>
</dbReference>
<dbReference type="CDD" id="cd05930">
    <property type="entry name" value="A_NRPS"/>
    <property type="match status" value="1"/>
</dbReference>
<dbReference type="PANTHER" id="PTHR43775:SF20">
    <property type="entry name" value="HYBRID PKS-NRPS SYNTHETASE APDA"/>
    <property type="match status" value="1"/>
</dbReference>
<dbReference type="Proteomes" id="UP000284375">
    <property type="component" value="Unassembled WGS sequence"/>
</dbReference>
<keyword evidence="7" id="KW-0560">Oxidoreductase</keyword>
<dbReference type="Pfam" id="PF07993">
    <property type="entry name" value="NAD_binding_4"/>
    <property type="match status" value="1"/>
</dbReference>
<dbReference type="InterPro" id="IPR000873">
    <property type="entry name" value="AMP-dep_synth/lig_dom"/>
</dbReference>
<evidence type="ECO:0000256" key="10">
    <source>
        <dbReference type="SAM" id="MobiDB-lite"/>
    </source>
</evidence>
<sequence length="4036" mass="439215">MKPNHLPEPVAIVGSACRFPGGASSPAALWDLLKSPSDLSSEIPAERFDTATFFHPDGSHHGTTNVRHAYLLKEDVRVFDAAFFNISPNEADSIDPQQRLLLETVYEALEAGGHTLEALRGSDTAVYAGTMTADYNDTVTRDHNSMPTYFATGTSRAIISNRISYFFDWHGPSMTIDTACSSSLIAVHQSVKALRTGEARVAVATGTQVILNPEMFIGESKLKMLSPTGKSRMWDADADGYARGEGVAVVVLKLLSDAIADGDHIECIVRETGANQDGFSNGLTVPNTDAQVALIRQTYARAGLDPDNDPRDRPQFFEAHGTGTQTGDQRESEAIYETFGKHVKAGAEPPLYVGSVKTLIGHLEGAAGLAGLLKGAALVQQGLVTPNLHFNRLNPRVEPFYNGVCVPTELTPWPSLAKGVPRRVSVNSFGFGGANAHAIIEQYPQEPPAPASSFTVHDGPCVSPFAFSALSEAALVSQLQAYSVYLNQHHANINAADLAWTLQSRRSQFPYKAAFAASTVQQLASKIDAKLAELASNAGAAVGIRSNTKTSTPCLLGVFTGQGAQWPAMGAALIRHSAFVRKRVEVLEEALATLPPAHRPAWSLVEEMLAGDETSRISEAALSQPLCLAVQVVLVDLLRAAGITFAAVVGHSSGEIGAAYAAGFLSDTDSIRVAYYRGLYAGVPGHGGAVKKGSMLAVGTSWEDAKELVNLRRFRGRLALAAHNSSASVTLSGDHDAILHAKKVFDEEKKFARLLKVDMAYHSHHMIPSGDPYIQALRDCGVEVNRDRPANAPAWFSSVTGSPEPVEPSEDIQHVYWRDNMCNAVLFCDAVKNAAASIADLNLALEVGPHPALKGPASQNISEIRPTPIPYTGVLSRGKDDVEAFADALGFMWANLPKLVDFQAYEKTMTGAHSRSPRLVVGLPKYQWHHNRTYWAESRVSRKMRHRKSGGPHEILGYLSPNSNSHDLHWSNILKPSEVSWLAGHQLQGQMVFPAAGYAAMAFEAAKSLAVEKQKSVELFELHDLVIPRAIIFEEGDTNGVETLVALTAAQHHRDSITAEFACYSTPVLSAGSDQEMDLMASGTIRIVVGSPNAAALSCTPAENYNMTSHDADYFYSTLADLGYNYRGPFRTLSSIQRKLNSSSALLDAYPQADTDRRSEYMVHPSTLDVAFQSAFLAYSAPGDGRLWSLQVPTRIASIRVNPHVCASSGAQLPVRAALDAESESLSANIDMFGQDGQHAMVQIEDLSMKPFAPATKADDRVMFTNVELGTYLPDGATLVDNARPSAFEVELANVCERIAYYYFRKWKTELSEAEWTANELHPHWVHFLSWVDEILSMASRGQHPTIKKSWAQDSEEEMQALISKYSSDSIDMKLLHAVGDNLPAAVRGETASMEHVLPPATIQKWYEQALGFSQYHSFLARMVKQVTFRYPHSRILEIAAGGGGATATVLDHLDNKFSSYTYTDVSDELFPQAAAKFAAYGDKMAFRKYDAEKTPESQGYEPHSYDIIIASNLLILDAAEFVQTTLENSRKLLRPGGYLILMGITSQAPVRYHSILGCIPGWRPGVNDGRRLSRPMTPSTWHNALRKTGFGGVDAITPEISGAVWPMSVIASQAVDDRVRLLQRPLSAPSSAARIEIESLVILGNQCLETSQLSEELADLLGRFCREVIVLEGLPTEDEASSLNPASTFINLVDLEVPIFKDITDATMDSLKRMLELAKSVTWVTQGAQLEQPYHMASIAFLRSLRMEEIHLSLNHIDLSGSQQQHSGQSKAIAEYVLRQAALDEWDAPPSALATPIHRQCGFLWSKETEVYLDASGKLQLPRVVVNGDQDDRINSLRRAITKTVRLGQSNVSIVTPSSDTPPVLLEQMASRQAGQDRSDSRDPVRLHSSSLAALCVATDTFLFLGIGTGKTDDKLQVILSCTNSSEVQPLASVRVPTSAEGETDTDSLLVAIASEVLARSLVSHLSTGSHLLVYATGKDHAFASALERFGASKSIRFTFACDSQDDDGEATRSWLKINARTPSYALRKRLGQVLPTNFVDVTSGSTARELGARISQALPRTCVKVDASALFRHGSPPQPPLGDLSDLGLENLLQDAVASARPIKSDLVTPLEELHSLGQTSPLSGVHWPLDGQVTVEVRKMDARMLFSKDKSYLLVGLSGQLGQALADWMVSHGAGCVVLTSRRPNVDERWLASFHGSGAGTVKVMALDVLDISRVQAVVKDIRATCPPIGGVINGAMVLEDVLFSNMSGEAMRRVLAPKIDGTRNLDEVFYHDDLDFFIPLSSATCLGGNAGQTNYAAGNGYLHGLVRQRRRRGLAGSVLDIGRVSGIGYIETAGAVVREQLERYKMVHISEVDLCQSIAETIQVGYALLDADQAGIPAVSVTTGVRKYADDEDVKGPWFVTPIFAQIITESTSARDMAEAGDESGNRALPVGQRLPKARNKEEGLAILREAFAATLRTMLQLGDQVIDHDAPLMELGIDSLVAVEVRSWFLKAVKVDVPVLKIIGGASLAEICERAFEKLPKELEPGGVASSGDDEQLSSSSSGSTSDDGSILETLPTEIPSPTSGGPTTPILSSKNGLLEKLPDSATLLGLGAQDALPRTKPTRFLKSERISLPQSRFWFLRHLLADQSTPNVTFSYHMTGPLRVADLERAIRIVTTRHEALRTCFVAHDTDAGEAYQNVLPSSPLRLEKKTVASKDDVEAEYKLLKQHVFDLASGDTMRLLLLTLSSSDQDNYLLINYHHIVMDGFSFQIFLADLEKAYNGQSLGPPPRQYPDFSAAQRRAIDAGEMKEELQYWQGIFPAGEQPPVLPLLPMARTTCRVAMSAFDSHEVANWLDPAVLKRVKVLAKAQRSTPFHLYLAAFKAMLFCLAGPDTQDLTIGIADAARNESDIKGSIGFFLNLLTLRFRRNPGQTFAEAISEARDTTYAALGTSRLPFDVLLSELKVARSSMHSPLFQAFFDYRQGTQEVQPWGNVQMAYHHVHPGRTAYDITLDIVDNPDAVYLAIRVQQSLYDLTSANLLLETFAHFLDVMTMDESLTLKNAPIFGEAQLRKGVEIGRGPELDSDWPETLCHRIDQVAQTNGPQVALMDGAPNPRVLTYSDMINHVEAVAEGLKNAGVGSGARVLVFQQPTVDWACSMLAILRIGAIYIPLDLRNPLVRLAAIARDCEADVVLAHAATVDDAPQLQISKIINVSILPDRPTAPVTISARSGDPAAILYTSGSTGTPKGIIVTHAGLRNEIEGYTKSQGLGTERVLQQSAMTFNHASDQMYTGLVNGGMVYVVPADKRGDPLEITKIIHEQGITYTKATPAEYLLWLQYGHETLRQSSSWRFAFGGGEQLTTVVTDGFASLHLPQLRMYNSYGPTEVSISSHKMEMPYADRKAMLDIGSPIPCGYSLPNYHTYVLDEQLRPMPIGMPGELYIGGAGVSLGYLKNQELTDRHFVPNIFATSDDIAKGWTKMYRTGDIGYLREDGAMVFKGRVAGDSQVKIRGIRIELSDIESSIMAAASGALRGAVVTLREEDLLVAHVVFAQQQDDVEDRERFLDRLLGQLALPQYMIPVVAIPLDRFPMNNHAKVDRKAVRGMPLPVRARLQDTEVTDMTETMVQLRLLWGQVLGENMEKVFAVTPASNFFLVGGNSLLVIRLQAHIRATFNIIVPLVKLLSANTLGDMAQLIEESSYAGRKGDIDWTLETTPPIVPDFLYDAHGKHHEIEGENVGPKKSYLVTGGTSFTAKYLLERLVAQPDTQIIHCVALRDKPRENGLFTSPKVVYHPGNLSAPLLGLSQDAFSALATEVDVIVHLGAVRGYFDNYHLLRSSNVHPTRELVKLAAPRRVPIHYISTAGVLPRDVVASNGTAGSAATYVPAVDGNDGYAASKWASERILERSAAKLGVPASIYRFVPSGGDGGGARTDPGKEEEAEARKQALLAELGALVGVSGMIPDMEGWTGRVEFGPGEHVAAWLLEAISPISVDADEVRMALEGRKRGIDEGRLERMPVLKWFGRIKAFGFGYLLTGHDTAVDAGGNGRGVLVVRR</sequence>
<feature type="region of interest" description="Disordered" evidence="10">
    <location>
        <begin position="301"/>
        <end position="330"/>
    </location>
</feature>
<dbReference type="InterPro" id="IPR013120">
    <property type="entry name" value="FAR_NAD-bd"/>
</dbReference>
<dbReference type="SUPFAM" id="SSF51735">
    <property type="entry name" value="NAD(P)-binding Rossmann-fold domains"/>
    <property type="match status" value="2"/>
</dbReference>
<dbReference type="InterPro" id="IPR016035">
    <property type="entry name" value="Acyl_Trfase/lysoPLipase"/>
</dbReference>
<dbReference type="EMBL" id="LJZO01000009">
    <property type="protein sequence ID" value="ROW00113.1"/>
    <property type="molecule type" value="Genomic_DNA"/>
</dbReference>
<gene>
    <name evidence="14" type="ORF">VSDG_03466</name>
</gene>
<evidence type="ECO:0000256" key="3">
    <source>
        <dbReference type="ARBA" id="ARBA00022598"/>
    </source>
</evidence>
<dbReference type="GO" id="GO:0031177">
    <property type="term" value="F:phosphopantetheine binding"/>
    <property type="evidence" value="ECO:0007669"/>
    <property type="project" value="InterPro"/>
</dbReference>
<dbReference type="SMART" id="SM00825">
    <property type="entry name" value="PKS_KS"/>
    <property type="match status" value="1"/>
</dbReference>
<dbReference type="InterPro" id="IPR018201">
    <property type="entry name" value="Ketoacyl_synth_AS"/>
</dbReference>
<keyword evidence="8" id="KW-0511">Multifunctional enzyme</keyword>
<evidence type="ECO:0000256" key="6">
    <source>
        <dbReference type="ARBA" id="ARBA00022737"/>
    </source>
</evidence>
<dbReference type="SUPFAM" id="SSF52777">
    <property type="entry name" value="CoA-dependent acyltransferases"/>
    <property type="match status" value="2"/>
</dbReference>
<dbReference type="InterPro" id="IPR020806">
    <property type="entry name" value="PKS_PP-bd"/>
</dbReference>
<dbReference type="CDD" id="cd19532">
    <property type="entry name" value="C_PKS-NRPS"/>
    <property type="match status" value="1"/>
</dbReference>
<dbReference type="PANTHER" id="PTHR43775">
    <property type="entry name" value="FATTY ACID SYNTHASE"/>
    <property type="match status" value="1"/>
</dbReference>
<dbReference type="Gene3D" id="3.40.50.150">
    <property type="entry name" value="Vaccinia Virus protein VP39"/>
    <property type="match status" value="1"/>
</dbReference>
<evidence type="ECO:0000256" key="4">
    <source>
        <dbReference type="ARBA" id="ARBA00022603"/>
    </source>
</evidence>
<keyword evidence="15" id="KW-1185">Reference proteome</keyword>
<dbReference type="SUPFAM" id="SSF53335">
    <property type="entry name" value="S-adenosyl-L-methionine-dependent methyltransferases"/>
    <property type="match status" value="1"/>
</dbReference>
<dbReference type="InterPro" id="IPR036291">
    <property type="entry name" value="NAD(P)-bd_dom_sf"/>
</dbReference>
<dbReference type="Gene3D" id="3.30.559.30">
    <property type="entry name" value="Nonribosomal peptide synthetase, condensation domain"/>
    <property type="match status" value="1"/>
</dbReference>
<dbReference type="SMART" id="SM00822">
    <property type="entry name" value="PKS_KR"/>
    <property type="match status" value="1"/>
</dbReference>
<dbReference type="InterPro" id="IPR014030">
    <property type="entry name" value="Ketoacyl_synth_N"/>
</dbReference>
<dbReference type="STRING" id="252740.A0A423W9R0"/>
<dbReference type="InterPro" id="IPR014043">
    <property type="entry name" value="Acyl_transferase_dom"/>
</dbReference>
<dbReference type="Gene3D" id="3.10.129.110">
    <property type="entry name" value="Polyketide synthase dehydratase"/>
    <property type="match status" value="1"/>
</dbReference>
<dbReference type="PROSITE" id="PS52004">
    <property type="entry name" value="KS3_2"/>
    <property type="match status" value="1"/>
</dbReference>
<feature type="domain" description="PKS/mFAS DH" evidence="13">
    <location>
        <begin position="953"/>
        <end position="1258"/>
    </location>
</feature>
<dbReference type="SMART" id="SM00827">
    <property type="entry name" value="PKS_AT"/>
    <property type="match status" value="1"/>
</dbReference>
<keyword evidence="3" id="KW-0436">Ligase</keyword>
<dbReference type="CDD" id="cd02440">
    <property type="entry name" value="AdoMet_MTases"/>
    <property type="match status" value="1"/>
</dbReference>
<dbReference type="InterPro" id="IPR050091">
    <property type="entry name" value="PKS_NRPS_Biosynth_Enz"/>
</dbReference>
<evidence type="ECO:0000313" key="14">
    <source>
        <dbReference type="EMBL" id="ROW00113.1"/>
    </source>
</evidence>
<evidence type="ECO:0000259" key="12">
    <source>
        <dbReference type="PROSITE" id="PS52004"/>
    </source>
</evidence>
<dbReference type="InterPro" id="IPR009081">
    <property type="entry name" value="PP-bd_ACP"/>
</dbReference>
<dbReference type="PROSITE" id="PS50075">
    <property type="entry name" value="CARRIER"/>
    <property type="match status" value="2"/>
</dbReference>
<dbReference type="InterPro" id="IPR023213">
    <property type="entry name" value="CAT-like_dom_sf"/>
</dbReference>
<feature type="domain" description="Carrier" evidence="11">
    <location>
        <begin position="2447"/>
        <end position="2524"/>
    </location>
</feature>
<feature type="active site" description="Proton acceptor; for dehydratase activity" evidence="9">
    <location>
        <position position="985"/>
    </location>
</feature>
<dbReference type="Gene3D" id="3.40.47.10">
    <property type="match status" value="1"/>
</dbReference>
<evidence type="ECO:0000259" key="11">
    <source>
        <dbReference type="PROSITE" id="PS50075"/>
    </source>
</evidence>
<proteinExistence type="predicted"/>
<dbReference type="Pfam" id="PF00668">
    <property type="entry name" value="Condensation"/>
    <property type="match status" value="1"/>
</dbReference>
<dbReference type="InterPro" id="IPR032821">
    <property type="entry name" value="PKS_assoc"/>
</dbReference>
<dbReference type="InterPro" id="IPR013217">
    <property type="entry name" value="Methyltransf_12"/>
</dbReference>
<dbReference type="SMART" id="SM00826">
    <property type="entry name" value="PKS_DH"/>
    <property type="match status" value="1"/>
</dbReference>
<dbReference type="SUPFAM" id="SSF55048">
    <property type="entry name" value="Probable ACP-binding domain of malonyl-CoA ACP transacylase"/>
    <property type="match status" value="1"/>
</dbReference>
<dbReference type="SUPFAM" id="SSF56801">
    <property type="entry name" value="Acetyl-CoA synthetase-like"/>
    <property type="match status" value="1"/>
</dbReference>
<dbReference type="InterPro" id="IPR029063">
    <property type="entry name" value="SAM-dependent_MTases_sf"/>
</dbReference>
<dbReference type="SMART" id="SM00823">
    <property type="entry name" value="PKS_PP"/>
    <property type="match status" value="2"/>
</dbReference>
<dbReference type="Gene3D" id="3.40.50.12780">
    <property type="entry name" value="N-terminal domain of ligase-like"/>
    <property type="match status" value="1"/>
</dbReference>
<keyword evidence="5" id="KW-0808">Transferase</keyword>
<keyword evidence="4" id="KW-0489">Methyltransferase</keyword>
<feature type="active site" description="Proton donor; for dehydratase activity" evidence="9">
    <location>
        <position position="1169"/>
    </location>
</feature>
<dbReference type="Pfam" id="PF00501">
    <property type="entry name" value="AMP-binding"/>
    <property type="match status" value="1"/>
</dbReference>
<reference evidence="14 15" key="1">
    <citation type="submission" date="2015-09" db="EMBL/GenBank/DDBJ databases">
        <title>Host preference determinants of Valsa canker pathogens revealed by comparative genomics.</title>
        <authorList>
            <person name="Yin Z."/>
            <person name="Huang L."/>
        </authorList>
    </citation>
    <scope>NUCLEOTIDE SEQUENCE [LARGE SCALE GENOMIC DNA]</scope>
    <source>
        <strain evidence="14 15">YSFL</strain>
    </source>
</reference>
<dbReference type="InterPro" id="IPR049900">
    <property type="entry name" value="PKS_mFAS_DH"/>
</dbReference>
<evidence type="ECO:0000313" key="15">
    <source>
        <dbReference type="Proteomes" id="UP000284375"/>
    </source>
</evidence>
<comment type="caution">
    <text evidence="14">The sequence shown here is derived from an EMBL/GenBank/DDBJ whole genome shotgun (WGS) entry which is preliminary data.</text>
</comment>